<evidence type="ECO:0000313" key="1">
    <source>
        <dbReference type="EMBL" id="GAG63905.1"/>
    </source>
</evidence>
<evidence type="ECO:0008006" key="2">
    <source>
        <dbReference type="Google" id="ProtNLM"/>
    </source>
</evidence>
<dbReference type="InterPro" id="IPR011042">
    <property type="entry name" value="6-blade_b-propeller_TolB-like"/>
</dbReference>
<gene>
    <name evidence="1" type="ORF">S01H4_20384</name>
</gene>
<dbReference type="EMBL" id="BART01009160">
    <property type="protein sequence ID" value="GAG63905.1"/>
    <property type="molecule type" value="Genomic_DNA"/>
</dbReference>
<comment type="caution">
    <text evidence="1">The sequence shown here is derived from an EMBL/GenBank/DDBJ whole genome shotgun (WGS) entry which is preliminary data.</text>
</comment>
<reference evidence="1" key="1">
    <citation type="journal article" date="2014" name="Front. Microbiol.">
        <title>High frequency of phylogenetically diverse reductive dehalogenase-homologous genes in deep subseafloor sedimentary metagenomes.</title>
        <authorList>
            <person name="Kawai M."/>
            <person name="Futagami T."/>
            <person name="Toyoda A."/>
            <person name="Takaki Y."/>
            <person name="Nishi S."/>
            <person name="Hori S."/>
            <person name="Arai W."/>
            <person name="Tsubouchi T."/>
            <person name="Morono Y."/>
            <person name="Uchiyama I."/>
            <person name="Ito T."/>
            <person name="Fujiyama A."/>
            <person name="Inagaki F."/>
            <person name="Takami H."/>
        </authorList>
    </citation>
    <scope>NUCLEOTIDE SEQUENCE</scope>
    <source>
        <strain evidence="1">Expedition CK06-06</strain>
    </source>
</reference>
<dbReference type="Pfam" id="PF07676">
    <property type="entry name" value="PD40"/>
    <property type="match status" value="1"/>
</dbReference>
<organism evidence="1">
    <name type="scientific">marine sediment metagenome</name>
    <dbReference type="NCBI Taxonomy" id="412755"/>
    <lineage>
        <taxon>unclassified sequences</taxon>
        <taxon>metagenomes</taxon>
        <taxon>ecological metagenomes</taxon>
    </lineage>
</organism>
<sequence length="285" mass="33365">MNFLVNDCADKYFFKIWADNGNTICRKNKTGKLELSNKQWKKLVAKSNKIYTDIFLNKNNIWYKSKTIENCIVLDSIDTYLTYRYFLPSFQVVKGIGIYRRNLVNFKSRPLVKTEYENLCFNCHVYAANDSRTAMFHVRESKIGGTIILNDDSIYKIKPKVASMLNNATYPAWHPSGKYIAFSANKVDQLFYASKLRRDAYDVSSNLVIYDVDNNKMISDSTISGHDYLETYPCWDASGQYLYFCRTNYNFHDSAKTIFDAVKYRNVLYDLMRLKFEPEKKHLGE</sequence>
<proteinExistence type="predicted"/>
<dbReference type="Gene3D" id="2.120.10.30">
    <property type="entry name" value="TolB, C-terminal domain"/>
    <property type="match status" value="1"/>
</dbReference>
<dbReference type="InterPro" id="IPR011659">
    <property type="entry name" value="WD40"/>
</dbReference>
<dbReference type="SUPFAM" id="SSF82171">
    <property type="entry name" value="DPP6 N-terminal domain-like"/>
    <property type="match status" value="1"/>
</dbReference>
<dbReference type="AlphaFoldDB" id="X0Z3J8"/>
<accession>X0Z3J8</accession>
<name>X0Z3J8_9ZZZZ</name>
<feature type="non-terminal residue" evidence="1">
    <location>
        <position position="285"/>
    </location>
</feature>
<protein>
    <recommendedName>
        <fullName evidence="2">Dipeptidylpeptidase IV N-terminal domain-containing protein</fullName>
    </recommendedName>
</protein>